<keyword evidence="1" id="KW-0472">Membrane</keyword>
<dbReference type="InterPro" id="IPR011989">
    <property type="entry name" value="ARM-like"/>
</dbReference>
<feature type="transmembrane region" description="Helical" evidence="1">
    <location>
        <begin position="292"/>
        <end position="317"/>
    </location>
</feature>
<dbReference type="Proteomes" id="UP000694563">
    <property type="component" value="Chromosome 35"/>
</dbReference>
<reference evidence="2" key="2">
    <citation type="submission" date="2025-08" db="UniProtKB">
        <authorList>
            <consortium name="Ensembl"/>
        </authorList>
    </citation>
    <scope>IDENTIFICATION</scope>
</reference>
<feature type="transmembrane region" description="Helical" evidence="1">
    <location>
        <begin position="187"/>
        <end position="205"/>
    </location>
</feature>
<dbReference type="Ensembl" id="ENSCUST00005008928.1">
    <property type="protein sequence ID" value="ENSCUSP00005008575.1"/>
    <property type="gene ID" value="ENSCUSG00005005344.1"/>
</dbReference>
<organism evidence="2 3">
    <name type="scientific">Catharus ustulatus</name>
    <name type="common">Russet-backed thrush</name>
    <name type="synonym">Hylocichla ustulatus</name>
    <dbReference type="NCBI Taxonomy" id="91951"/>
    <lineage>
        <taxon>Eukaryota</taxon>
        <taxon>Metazoa</taxon>
        <taxon>Chordata</taxon>
        <taxon>Craniata</taxon>
        <taxon>Vertebrata</taxon>
        <taxon>Euteleostomi</taxon>
        <taxon>Archelosauria</taxon>
        <taxon>Archosauria</taxon>
        <taxon>Dinosauria</taxon>
        <taxon>Saurischia</taxon>
        <taxon>Theropoda</taxon>
        <taxon>Coelurosauria</taxon>
        <taxon>Aves</taxon>
        <taxon>Neognathae</taxon>
        <taxon>Neoaves</taxon>
        <taxon>Telluraves</taxon>
        <taxon>Australaves</taxon>
        <taxon>Passeriformes</taxon>
        <taxon>Turdidae</taxon>
        <taxon>Catharus</taxon>
    </lineage>
</organism>
<keyword evidence="3" id="KW-1185">Reference proteome</keyword>
<dbReference type="PANTHER" id="PTHR19316">
    <property type="entry name" value="PROTEIN FOLDING REGULATOR"/>
    <property type="match status" value="1"/>
</dbReference>
<keyword evidence="1" id="KW-1133">Transmembrane helix</keyword>
<dbReference type="Gene3D" id="1.25.10.10">
    <property type="entry name" value="Leucine-rich Repeat Variant"/>
    <property type="match status" value="1"/>
</dbReference>
<evidence type="ECO:0000256" key="1">
    <source>
        <dbReference type="SAM" id="Phobius"/>
    </source>
</evidence>
<feature type="transmembrane region" description="Helical" evidence="1">
    <location>
        <begin position="267"/>
        <end position="286"/>
    </location>
</feature>
<dbReference type="InterPro" id="IPR016024">
    <property type="entry name" value="ARM-type_fold"/>
</dbReference>
<evidence type="ECO:0000313" key="3">
    <source>
        <dbReference type="Proteomes" id="UP000694563"/>
    </source>
</evidence>
<evidence type="ECO:0000313" key="2">
    <source>
        <dbReference type="Ensembl" id="ENSCUSP00005008575.1"/>
    </source>
</evidence>
<dbReference type="InterPro" id="IPR050693">
    <property type="entry name" value="Hsp70_NEF-Inhibitors"/>
</dbReference>
<proteinExistence type="predicted"/>
<dbReference type="AlphaFoldDB" id="A0A8C3U7R1"/>
<reference evidence="2" key="3">
    <citation type="submission" date="2025-09" db="UniProtKB">
        <authorList>
            <consortium name="Ensembl"/>
        </authorList>
    </citation>
    <scope>IDENTIFICATION</scope>
</reference>
<feature type="transmembrane region" description="Helical" evidence="1">
    <location>
        <begin position="212"/>
        <end position="232"/>
    </location>
</feature>
<dbReference type="GO" id="GO:0005783">
    <property type="term" value="C:endoplasmic reticulum"/>
    <property type="evidence" value="ECO:0007669"/>
    <property type="project" value="TreeGrafter"/>
</dbReference>
<keyword evidence="1" id="KW-0812">Transmembrane</keyword>
<protein>
    <submittedName>
        <fullName evidence="2">Uncharacterized protein</fullName>
    </submittedName>
</protein>
<reference evidence="2" key="1">
    <citation type="submission" date="2020-10" db="EMBL/GenBank/DDBJ databases">
        <title>Catharus ustulatus (Swainson's thrush) genome, bCatUst1, primary haplotype v2.</title>
        <authorList>
            <person name="Delmore K."/>
            <person name="Vafadar M."/>
            <person name="Formenti G."/>
            <person name="Chow W."/>
            <person name="Pelan S."/>
            <person name="Howe K."/>
            <person name="Rhie A."/>
            <person name="Mountcastle J."/>
            <person name="Haase B."/>
            <person name="Fedrigo O."/>
            <person name="Jarvis E.D."/>
        </authorList>
    </citation>
    <scope>NUCLEOTIDE SEQUENCE [LARGE SCALE GENOMIC DNA]</scope>
</reference>
<feature type="transmembrane region" description="Helical" evidence="1">
    <location>
        <begin position="238"/>
        <end position="260"/>
    </location>
</feature>
<name>A0A8C3U7R1_CATUS</name>
<sequence>ALGDLIGGGGCATPLVRGVEGLLLVQQEAGHTDLAFHWLESAGGDRGELQRCLAVLAEPCPGEEAAERGPGDTAAHEQALEELAELCESLDNATDFCSLGGLQAVLGLLGHPWPPLRSGAARVLGACAQNLPGAQSRALALGALPALLGALRGDPDPRVPPAALFAISCELGGGGILGIFLGFFWDFLGFFGIFLGVFLGFFWIFLGIFGDFFGWILGGFWVFLLDFGWILGGFGVDFVWILGGFCWILCGFLVDFWWILGDFGVDFGWFLLDFLWILGEFMWIFVGFLLDFGWILGVFCWIFVGFLLDFVVFWGILLL</sequence>
<dbReference type="SUPFAM" id="SSF48371">
    <property type="entry name" value="ARM repeat"/>
    <property type="match status" value="1"/>
</dbReference>
<dbReference type="PANTHER" id="PTHR19316:SF18">
    <property type="entry name" value="HSP70-BINDING PROTEIN 1"/>
    <property type="match status" value="1"/>
</dbReference>
<accession>A0A8C3U7R1</accession>
<dbReference type="GO" id="GO:0000774">
    <property type="term" value="F:adenyl-nucleotide exchange factor activity"/>
    <property type="evidence" value="ECO:0007669"/>
    <property type="project" value="TreeGrafter"/>
</dbReference>